<feature type="region of interest" description="Disordered" evidence="1">
    <location>
        <begin position="1"/>
        <end position="21"/>
    </location>
</feature>
<evidence type="ECO:0000256" key="1">
    <source>
        <dbReference type="SAM" id="MobiDB-lite"/>
    </source>
</evidence>
<dbReference type="EMBL" id="AYKW01000015">
    <property type="protein sequence ID" value="PIL30425.1"/>
    <property type="molecule type" value="Genomic_DNA"/>
</dbReference>
<sequence length="182" mass="20139">MSQTSAPPPPPFSCRLRGASPYARRVPRRTRARFHRGNMATRMRMSGGWHRGGRRCVRLSTVTSRLRARHGMPSAGVRRGIGFRGRAGGTESGLLSCRPAVQDPRLRDTHDVSRARSEPLVSSSTALCFTVRSSHLNTFRIFDWGTRGIAGPRTEADAGKRHILLTHLCLEVSTEEPDALQV</sequence>
<accession>A0A2G8S9J1</accession>
<proteinExistence type="predicted"/>
<name>A0A2G8S9J1_9APHY</name>
<comment type="caution">
    <text evidence="2">The sequence shown here is derived from an EMBL/GenBank/DDBJ whole genome shotgun (WGS) entry which is preliminary data.</text>
</comment>
<organism evidence="2 3">
    <name type="scientific">Ganoderma sinense ZZ0214-1</name>
    <dbReference type="NCBI Taxonomy" id="1077348"/>
    <lineage>
        <taxon>Eukaryota</taxon>
        <taxon>Fungi</taxon>
        <taxon>Dikarya</taxon>
        <taxon>Basidiomycota</taxon>
        <taxon>Agaricomycotina</taxon>
        <taxon>Agaricomycetes</taxon>
        <taxon>Polyporales</taxon>
        <taxon>Polyporaceae</taxon>
        <taxon>Ganoderma</taxon>
    </lineage>
</organism>
<dbReference type="Proteomes" id="UP000230002">
    <property type="component" value="Unassembled WGS sequence"/>
</dbReference>
<evidence type="ECO:0000313" key="2">
    <source>
        <dbReference type="EMBL" id="PIL30425.1"/>
    </source>
</evidence>
<protein>
    <submittedName>
        <fullName evidence="2">Uncharacterized protein</fullName>
    </submittedName>
</protein>
<feature type="compositionally biased region" description="Pro residues" evidence="1">
    <location>
        <begin position="1"/>
        <end position="12"/>
    </location>
</feature>
<keyword evidence="3" id="KW-1185">Reference proteome</keyword>
<evidence type="ECO:0000313" key="3">
    <source>
        <dbReference type="Proteomes" id="UP000230002"/>
    </source>
</evidence>
<gene>
    <name evidence="2" type="ORF">GSI_07612</name>
</gene>
<reference evidence="2 3" key="1">
    <citation type="journal article" date="2015" name="Sci. Rep.">
        <title>Chromosome-level genome map provides insights into diverse defense mechanisms in the medicinal fungus Ganoderma sinense.</title>
        <authorList>
            <person name="Zhu Y."/>
            <person name="Xu J."/>
            <person name="Sun C."/>
            <person name="Zhou S."/>
            <person name="Xu H."/>
            <person name="Nelson D.R."/>
            <person name="Qian J."/>
            <person name="Song J."/>
            <person name="Luo H."/>
            <person name="Xiang L."/>
            <person name="Li Y."/>
            <person name="Xu Z."/>
            <person name="Ji A."/>
            <person name="Wang L."/>
            <person name="Lu S."/>
            <person name="Hayward A."/>
            <person name="Sun W."/>
            <person name="Li X."/>
            <person name="Schwartz D.C."/>
            <person name="Wang Y."/>
            <person name="Chen S."/>
        </authorList>
    </citation>
    <scope>NUCLEOTIDE SEQUENCE [LARGE SCALE GENOMIC DNA]</scope>
    <source>
        <strain evidence="2 3">ZZ0214-1</strain>
    </source>
</reference>
<dbReference type="AlphaFoldDB" id="A0A2G8S9J1"/>